<reference evidence="2 3" key="1">
    <citation type="submission" date="2019-04" db="EMBL/GenBank/DDBJ databases">
        <title>An improved genome assembly and genetic linkage map for asparagus bean, Vigna unguiculata ssp. sesquipedialis.</title>
        <authorList>
            <person name="Xia Q."/>
            <person name="Zhang R."/>
            <person name="Dong Y."/>
        </authorList>
    </citation>
    <scope>NUCLEOTIDE SEQUENCE [LARGE SCALE GENOMIC DNA]</scope>
    <source>
        <tissue evidence="2">Leaf</tissue>
    </source>
</reference>
<feature type="compositionally biased region" description="Basic and acidic residues" evidence="1">
    <location>
        <begin position="47"/>
        <end position="56"/>
    </location>
</feature>
<protein>
    <submittedName>
        <fullName evidence="2">Uncharacterized protein</fullName>
    </submittedName>
</protein>
<feature type="compositionally biased region" description="Low complexity" evidence="1">
    <location>
        <begin position="21"/>
        <end position="33"/>
    </location>
</feature>
<evidence type="ECO:0000313" key="2">
    <source>
        <dbReference type="EMBL" id="QCE13175.1"/>
    </source>
</evidence>
<dbReference type="AlphaFoldDB" id="A0A4D6NLW6"/>
<dbReference type="Proteomes" id="UP000501690">
    <property type="component" value="Linkage Group LG11"/>
</dbReference>
<gene>
    <name evidence="2" type="ORF">DEO72_LG11g168</name>
</gene>
<name>A0A4D6NLW6_VIGUN</name>
<accession>A0A4D6NLW6</accession>
<evidence type="ECO:0000313" key="3">
    <source>
        <dbReference type="Proteomes" id="UP000501690"/>
    </source>
</evidence>
<dbReference type="EMBL" id="CP039355">
    <property type="protein sequence ID" value="QCE13175.1"/>
    <property type="molecule type" value="Genomic_DNA"/>
</dbReference>
<evidence type="ECO:0000256" key="1">
    <source>
        <dbReference type="SAM" id="MobiDB-lite"/>
    </source>
</evidence>
<sequence length="64" mass="6914">MNPKTDRDANREYESTGKYLSNGKSSNQKGSSKGTEKSHESTGAYVSEKKGSEGKKGSRSNGRN</sequence>
<organism evidence="2 3">
    <name type="scientific">Vigna unguiculata</name>
    <name type="common">Cowpea</name>
    <dbReference type="NCBI Taxonomy" id="3917"/>
    <lineage>
        <taxon>Eukaryota</taxon>
        <taxon>Viridiplantae</taxon>
        <taxon>Streptophyta</taxon>
        <taxon>Embryophyta</taxon>
        <taxon>Tracheophyta</taxon>
        <taxon>Spermatophyta</taxon>
        <taxon>Magnoliopsida</taxon>
        <taxon>eudicotyledons</taxon>
        <taxon>Gunneridae</taxon>
        <taxon>Pentapetalae</taxon>
        <taxon>rosids</taxon>
        <taxon>fabids</taxon>
        <taxon>Fabales</taxon>
        <taxon>Fabaceae</taxon>
        <taxon>Papilionoideae</taxon>
        <taxon>50 kb inversion clade</taxon>
        <taxon>NPAAA clade</taxon>
        <taxon>indigoferoid/millettioid clade</taxon>
        <taxon>Phaseoleae</taxon>
        <taxon>Vigna</taxon>
    </lineage>
</organism>
<proteinExistence type="predicted"/>
<feature type="compositionally biased region" description="Basic and acidic residues" evidence="1">
    <location>
        <begin position="1"/>
        <end position="15"/>
    </location>
</feature>
<keyword evidence="3" id="KW-1185">Reference proteome</keyword>
<feature type="region of interest" description="Disordered" evidence="1">
    <location>
        <begin position="1"/>
        <end position="64"/>
    </location>
</feature>